<feature type="compositionally biased region" description="Polar residues" evidence="2">
    <location>
        <begin position="548"/>
        <end position="563"/>
    </location>
</feature>
<dbReference type="Proteomes" id="UP000294530">
    <property type="component" value="Unassembled WGS sequence"/>
</dbReference>
<keyword evidence="4" id="KW-1185">Reference proteome</keyword>
<organism evidence="3 4">
    <name type="scientific">Bremia lactucae</name>
    <name type="common">Lettuce downy mildew</name>
    <dbReference type="NCBI Taxonomy" id="4779"/>
    <lineage>
        <taxon>Eukaryota</taxon>
        <taxon>Sar</taxon>
        <taxon>Stramenopiles</taxon>
        <taxon>Oomycota</taxon>
        <taxon>Peronosporomycetes</taxon>
        <taxon>Peronosporales</taxon>
        <taxon>Peronosporaceae</taxon>
        <taxon>Bremia</taxon>
    </lineage>
</organism>
<dbReference type="EMBL" id="SHOA02000001">
    <property type="protein sequence ID" value="TDH73128.1"/>
    <property type="molecule type" value="Genomic_DNA"/>
</dbReference>
<evidence type="ECO:0000313" key="3">
    <source>
        <dbReference type="EMBL" id="TDH73128.1"/>
    </source>
</evidence>
<keyword evidence="1" id="KW-0175">Coiled coil</keyword>
<name>A0A976IJW3_BRELC</name>
<protein>
    <submittedName>
        <fullName evidence="3">Uncharacterized protein</fullName>
    </submittedName>
</protein>
<reference evidence="3 4" key="1">
    <citation type="journal article" date="2021" name="Genome Biol.">
        <title>AFLAP: assembly-free linkage analysis pipeline using k-mers from genome sequencing data.</title>
        <authorList>
            <person name="Fletcher K."/>
            <person name="Zhang L."/>
            <person name="Gil J."/>
            <person name="Han R."/>
            <person name="Cavanaugh K."/>
            <person name="Michelmore R."/>
        </authorList>
    </citation>
    <scope>NUCLEOTIDE SEQUENCE [LARGE SCALE GENOMIC DNA]</scope>
    <source>
        <strain evidence="3 4">SF5</strain>
    </source>
</reference>
<feature type="coiled-coil region" evidence="1">
    <location>
        <begin position="770"/>
        <end position="797"/>
    </location>
</feature>
<dbReference type="AlphaFoldDB" id="A0A976IJW3"/>
<feature type="region of interest" description="Disordered" evidence="2">
    <location>
        <begin position="548"/>
        <end position="567"/>
    </location>
</feature>
<feature type="region of interest" description="Disordered" evidence="2">
    <location>
        <begin position="619"/>
        <end position="656"/>
    </location>
</feature>
<dbReference type="RefSeq" id="XP_067822627.1">
    <property type="nucleotide sequence ID" value="XM_067962091.1"/>
</dbReference>
<evidence type="ECO:0000256" key="2">
    <source>
        <dbReference type="SAM" id="MobiDB-lite"/>
    </source>
</evidence>
<dbReference type="KEGG" id="blac:94347762"/>
<sequence length="992" mass="110832">MSNWGLRLNPFRKSYSQLEMDQMRFVHQAYCEAMEVTEEDLPTALKMDENFYPLHNPTLADFDENSYLRKMQDVVGLLRNPAEAIISSICAYQRERYDRAFTFSGYLNDPRTLLLEEFKDWAMRTLGPATCTTESILNEVRCRHSYVLRLQHGQQGLFHSGSGERSLIGTLKDVRNVIETRVLPTIETERAHSSAREQLHTLEARGTDGLMHGVQFLFYVLRNTPNTPADCTISNLQSQQHAGMKDALGSKSGQMLQVLLTTPSFKELFPQNQAAISPQDLLPSFLLTNEEEEEMIHTAVFCDTDAKPQVPMVLARQLRRNSNSNEVAVSPSKYLQQSNSGVVALRREVQEETFGAFTKLHGLLKLLADLLVSCRKARQLAGPGGDLLVYGPGGEEIRRLMQSLEAVQNEISKEVSQLTRIGVRELDRLKPNQEKAWRWSFSKVLPLEGYLARDFGACVEPIQRMYASADPLHVQKMYKQFKQATGLWVEENSSICRYVTAALGGGFIEDDAYKQIGNGEKIEGNAKVGLLNDEDAPVMSSALVVTGNNASHRNSSNHKVSPSNKEDRIVLLEDVSSENDRHAENQLVVATQAAIPAPKKQSSSDGASFFSSLVSWGASAKTPPKLKQSESSPINSETDEDDDVEKGPSSSKMSREAADIAAAQGGVLDTLLLVRQSIQRIGQLSWGVRTSYHTSSIDEGDFDAFIVLCSIYETAGVSCFSDLLLRVRLHRTRLCQLLKKHIQSILSCVVVLQRRIVDEEKSIPGMTLVYRRLRVNLGDFEHEMDNLLNKFKEMMLECSKMKAGILAMPLSQQRESNDVIGMGAYAYNSINALKSSIGATRVPSEAILSHGEYMTQMRSQLDLHWNSVSHLFQSLQGTVEAVATVDDRLKGYAKFPNITVPPQQLDYIFEFNYDGFFRQTTRDLEILLTSFGTQHTSRKSLAGGAAWIASVIAEEVVKSDPVDIVSYSFADVFLFLKEDAWYTAARFLSAAD</sequence>
<accession>A0A976IJW3</accession>
<proteinExistence type="predicted"/>
<comment type="caution">
    <text evidence="3">The sequence shown here is derived from an EMBL/GenBank/DDBJ whole genome shotgun (WGS) entry which is preliminary data.</text>
</comment>
<dbReference type="GeneID" id="94347762"/>
<evidence type="ECO:0000256" key="1">
    <source>
        <dbReference type="SAM" id="Coils"/>
    </source>
</evidence>
<dbReference type="OrthoDB" id="64104at2759"/>
<gene>
    <name evidence="3" type="ORF">CCR75_004000</name>
</gene>
<evidence type="ECO:0000313" key="4">
    <source>
        <dbReference type="Proteomes" id="UP000294530"/>
    </source>
</evidence>